<sequence length="289" mass="30765">MPRPRLLTLLSAIILAPAAHSQAVRCQWASLRSATDVFIESQAAGASSDPIFSSLDLQYTQNGKPLTINSSESLLSTPFTVQHSHTLIDQDTCASFTKLILVHSENAEERLLLGAQIHFNMSTTDARLTRVHRLDVVYVGEGDWKMENFTAAAAHVEGEDWGALSRGAQDTRETLEAVAEAYLDLLGGIVGDAAGAAVVPWGRPCARLEGSVYTAGEESCVEGLSLPLEGGAEGITERKYVMDASVGSVSVVARDGSLGGAPTVLELRVLQGELRYVHQFTATEGVKAG</sequence>
<keyword evidence="4" id="KW-1185">Reference proteome</keyword>
<dbReference type="OrthoDB" id="4582062at2759"/>
<accession>A0A175WHG9</accession>
<dbReference type="EMBL" id="LCTW02000013">
    <property type="protein sequence ID" value="KXX82520.1"/>
    <property type="molecule type" value="Genomic_DNA"/>
</dbReference>
<keyword evidence="1" id="KW-0732">Signal</keyword>
<name>A0A175WHG9_9PEZI</name>
<feature type="signal peptide" evidence="1">
    <location>
        <begin position="1"/>
        <end position="21"/>
    </location>
</feature>
<evidence type="ECO:0000313" key="4">
    <source>
        <dbReference type="Proteomes" id="UP000078237"/>
    </source>
</evidence>
<dbReference type="Pfam" id="PF26061">
    <property type="entry name" value="DUF8021"/>
    <property type="match status" value="1"/>
</dbReference>
<dbReference type="AlphaFoldDB" id="A0A175WHG9"/>
<dbReference type="InterPro" id="IPR058334">
    <property type="entry name" value="DUF8021"/>
</dbReference>
<gene>
    <name evidence="3" type="ORF">MMYC01_201230</name>
</gene>
<evidence type="ECO:0000313" key="3">
    <source>
        <dbReference type="EMBL" id="KXX82520.1"/>
    </source>
</evidence>
<organism evidence="3 4">
    <name type="scientific">Madurella mycetomatis</name>
    <dbReference type="NCBI Taxonomy" id="100816"/>
    <lineage>
        <taxon>Eukaryota</taxon>
        <taxon>Fungi</taxon>
        <taxon>Dikarya</taxon>
        <taxon>Ascomycota</taxon>
        <taxon>Pezizomycotina</taxon>
        <taxon>Sordariomycetes</taxon>
        <taxon>Sordariomycetidae</taxon>
        <taxon>Sordariales</taxon>
        <taxon>Sordariales incertae sedis</taxon>
        <taxon>Madurella</taxon>
    </lineage>
</organism>
<feature type="chain" id="PRO_5008044031" description="DUF8021 domain-containing protein" evidence="1">
    <location>
        <begin position="22"/>
        <end position="289"/>
    </location>
</feature>
<dbReference type="VEuPathDB" id="FungiDB:MMYC01_201230"/>
<proteinExistence type="predicted"/>
<reference evidence="3 4" key="1">
    <citation type="journal article" date="2016" name="Genome Announc.">
        <title>Genome Sequence of Madurella mycetomatis mm55, Isolated from a Human Mycetoma Case in Sudan.</title>
        <authorList>
            <person name="Smit S."/>
            <person name="Derks M.F."/>
            <person name="Bervoets S."/>
            <person name="Fahal A."/>
            <person name="van Leeuwen W."/>
            <person name="van Belkum A."/>
            <person name="van de Sande W.W."/>
        </authorList>
    </citation>
    <scope>NUCLEOTIDE SEQUENCE [LARGE SCALE GENOMIC DNA]</scope>
    <source>
        <strain evidence="4">mm55</strain>
    </source>
</reference>
<dbReference type="Proteomes" id="UP000078237">
    <property type="component" value="Unassembled WGS sequence"/>
</dbReference>
<evidence type="ECO:0000259" key="2">
    <source>
        <dbReference type="Pfam" id="PF26061"/>
    </source>
</evidence>
<comment type="caution">
    <text evidence="3">The sequence shown here is derived from an EMBL/GenBank/DDBJ whole genome shotgun (WGS) entry which is preliminary data.</text>
</comment>
<evidence type="ECO:0000256" key="1">
    <source>
        <dbReference type="SAM" id="SignalP"/>
    </source>
</evidence>
<protein>
    <recommendedName>
        <fullName evidence="2">DUF8021 domain-containing protein</fullName>
    </recommendedName>
</protein>
<feature type="domain" description="DUF8021" evidence="2">
    <location>
        <begin position="169"/>
        <end position="281"/>
    </location>
</feature>